<accession>A0A0G1I008</accession>
<proteinExistence type="predicted"/>
<comment type="caution">
    <text evidence="1">The sequence shown here is derived from an EMBL/GenBank/DDBJ whole genome shotgun (WGS) entry which is preliminary data.</text>
</comment>
<reference evidence="1 2" key="1">
    <citation type="journal article" date="2015" name="Nature">
        <title>rRNA introns, odd ribosomes, and small enigmatic genomes across a large radiation of phyla.</title>
        <authorList>
            <person name="Brown C.T."/>
            <person name="Hug L.A."/>
            <person name="Thomas B.C."/>
            <person name="Sharon I."/>
            <person name="Castelle C.J."/>
            <person name="Singh A."/>
            <person name="Wilkins M.J."/>
            <person name="Williams K.H."/>
            <person name="Banfield J.F."/>
        </authorList>
    </citation>
    <scope>NUCLEOTIDE SEQUENCE [LARGE SCALE GENOMIC DNA]</scope>
</reference>
<dbReference type="GO" id="GO:0005829">
    <property type="term" value="C:cytosol"/>
    <property type="evidence" value="ECO:0007669"/>
    <property type="project" value="TreeGrafter"/>
</dbReference>
<evidence type="ECO:0000313" key="2">
    <source>
        <dbReference type="Proteomes" id="UP000034006"/>
    </source>
</evidence>
<evidence type="ECO:0000313" key="1">
    <source>
        <dbReference type="EMBL" id="KKT52133.1"/>
    </source>
</evidence>
<dbReference type="GO" id="GO:0000287">
    <property type="term" value="F:magnesium ion binding"/>
    <property type="evidence" value="ECO:0007669"/>
    <property type="project" value="TreeGrafter"/>
</dbReference>
<dbReference type="PANTHER" id="PTHR10000">
    <property type="entry name" value="PHOSPHOSERINE PHOSPHATASE"/>
    <property type="match status" value="1"/>
</dbReference>
<gene>
    <name evidence="1" type="ORF">UW44_C0004G0038</name>
</gene>
<dbReference type="Pfam" id="PF08282">
    <property type="entry name" value="Hydrolase_3"/>
    <property type="match status" value="1"/>
</dbReference>
<name>A0A0G1I008_9BACT</name>
<dbReference type="SUPFAM" id="SSF56784">
    <property type="entry name" value="HAD-like"/>
    <property type="match status" value="1"/>
</dbReference>
<organism evidence="1 2">
    <name type="scientific">Candidatus Collierbacteria bacterium GW2011_GWB2_44_22</name>
    <dbReference type="NCBI Taxonomy" id="1618387"/>
    <lineage>
        <taxon>Bacteria</taxon>
        <taxon>Candidatus Collieribacteriota</taxon>
    </lineage>
</organism>
<dbReference type="Gene3D" id="3.30.1240.10">
    <property type="match status" value="1"/>
</dbReference>
<dbReference type="AlphaFoldDB" id="A0A0G1I008"/>
<dbReference type="EMBL" id="LCIH01000004">
    <property type="protein sequence ID" value="KKT52133.1"/>
    <property type="molecule type" value="Genomic_DNA"/>
</dbReference>
<dbReference type="Gene3D" id="3.40.50.1000">
    <property type="entry name" value="HAD superfamily/HAD-like"/>
    <property type="match status" value="1"/>
</dbReference>
<dbReference type="GO" id="GO:0016791">
    <property type="term" value="F:phosphatase activity"/>
    <property type="evidence" value="ECO:0007669"/>
    <property type="project" value="TreeGrafter"/>
</dbReference>
<evidence type="ECO:0008006" key="3">
    <source>
        <dbReference type="Google" id="ProtNLM"/>
    </source>
</evidence>
<dbReference type="InterPro" id="IPR023214">
    <property type="entry name" value="HAD_sf"/>
</dbReference>
<dbReference type="InterPro" id="IPR036412">
    <property type="entry name" value="HAD-like_sf"/>
</dbReference>
<protein>
    <recommendedName>
        <fullName evidence="3">HAD-superfamily hydrolase, subfamily IIB</fullName>
    </recommendedName>
</protein>
<dbReference type="STRING" id="1618387.UW44_C0004G0038"/>
<dbReference type="PANTHER" id="PTHR10000:SF8">
    <property type="entry name" value="HAD SUPERFAMILY HYDROLASE-LIKE, TYPE 3"/>
    <property type="match status" value="1"/>
</dbReference>
<sequence length="268" mass="30072">MEKFEAAWFDVDSTLVNGDEMPSEKIKRALAKVPRFGINTQRSIGMAEKAIDPKIIKTILPSIILSGGEIWDLGNKMIKAFPLSQEVRTGIADLVRSRDDIAIVRFYPKGDRNIHFYVDNDTLEEKFTTLYKSTNSFGQITRDINEFSHWLKDTETSMVTIRTLEKSNIDFPPTLLETIEIDPSSKTDYVITAKGVRKATSLLWLCDYLGIDPSKVLTAGDNPAVDSEVFLHTYGISVAPELLLHAKKNVKTIDGLADLLDNIFSNNE</sequence>
<dbReference type="Proteomes" id="UP000034006">
    <property type="component" value="Unassembled WGS sequence"/>
</dbReference>